<dbReference type="EMBL" id="CP061799">
    <property type="protein sequence ID" value="QTA81869.1"/>
    <property type="molecule type" value="Genomic_DNA"/>
</dbReference>
<reference evidence="1" key="1">
    <citation type="journal article" date="2021" name="Microb. Physiol.">
        <title>Proteogenomic Insights into the Physiology of Marine, Sulfate-Reducing, Filamentous Desulfonema limicola and Desulfonema magnum.</title>
        <authorList>
            <person name="Schnaars V."/>
            <person name="Wohlbrand L."/>
            <person name="Scheve S."/>
            <person name="Hinrichs C."/>
            <person name="Reinhardt R."/>
            <person name="Rabus R."/>
        </authorList>
    </citation>
    <scope>NUCLEOTIDE SEQUENCE</scope>
    <source>
        <strain evidence="1">5ac10</strain>
    </source>
</reference>
<name>A0A975GHZ3_9BACT</name>
<dbReference type="KEGG" id="dli:dnl_42230"/>
<dbReference type="AlphaFoldDB" id="A0A975GHZ3"/>
<evidence type="ECO:0000313" key="1">
    <source>
        <dbReference type="EMBL" id="QTA81869.1"/>
    </source>
</evidence>
<keyword evidence="2" id="KW-1185">Reference proteome</keyword>
<evidence type="ECO:0000313" key="2">
    <source>
        <dbReference type="Proteomes" id="UP000663720"/>
    </source>
</evidence>
<proteinExistence type="predicted"/>
<sequence>MRANPDLDTAELNYKFISYHYGENLEMQFRKYMERRTL</sequence>
<dbReference type="Proteomes" id="UP000663720">
    <property type="component" value="Chromosome"/>
</dbReference>
<protein>
    <submittedName>
        <fullName evidence="1">Uncharacterized protein</fullName>
    </submittedName>
</protein>
<accession>A0A975GHZ3</accession>
<organism evidence="1 2">
    <name type="scientific">Desulfonema limicola</name>
    <dbReference type="NCBI Taxonomy" id="45656"/>
    <lineage>
        <taxon>Bacteria</taxon>
        <taxon>Pseudomonadati</taxon>
        <taxon>Thermodesulfobacteriota</taxon>
        <taxon>Desulfobacteria</taxon>
        <taxon>Desulfobacterales</taxon>
        <taxon>Desulfococcaceae</taxon>
        <taxon>Desulfonema</taxon>
    </lineage>
</organism>
<gene>
    <name evidence="1" type="ORF">dnl_42230</name>
</gene>